<evidence type="ECO:0000256" key="2">
    <source>
        <dbReference type="SAM" id="Phobius"/>
    </source>
</evidence>
<dbReference type="Proteomes" id="UP000308760">
    <property type="component" value="Unassembled WGS sequence"/>
</dbReference>
<evidence type="ECO:0000313" key="4">
    <source>
        <dbReference type="Proteomes" id="UP000308760"/>
    </source>
</evidence>
<dbReference type="InterPro" id="IPR031876">
    <property type="entry name" value="DUF4760"/>
</dbReference>
<sequence length="175" mass="19635">MFRNDINDTAASVMVAVVFGATTVLQVRQSQRRQHTVDLITNFQSTETLAAADMWMAERIAAGRPVDADVTPDESLHAITILDYYEFLSMLGARGIIDVRLLLELRGGTMKRCFDTCRGYIEHRQAQVGDELYRYFETLIDVYADRLGQERSAASGGPAQSLPRQVPEPESDRHP</sequence>
<evidence type="ECO:0008006" key="5">
    <source>
        <dbReference type="Google" id="ProtNLM"/>
    </source>
</evidence>
<keyword evidence="2" id="KW-0812">Transmembrane</keyword>
<keyword evidence="4" id="KW-1185">Reference proteome</keyword>
<reference evidence="3 4" key="2">
    <citation type="submission" date="2019-05" db="EMBL/GenBank/DDBJ databases">
        <title>Glycomyces buryatensis sp. nov.</title>
        <authorList>
            <person name="Nikitina E."/>
        </authorList>
    </citation>
    <scope>NUCLEOTIDE SEQUENCE [LARGE SCALE GENOMIC DNA]</scope>
    <source>
        <strain evidence="3 4">18</strain>
    </source>
</reference>
<protein>
    <recommendedName>
        <fullName evidence="5">DUF4760 domain-containing protein</fullName>
    </recommendedName>
</protein>
<dbReference type="EMBL" id="STGY01000070">
    <property type="protein sequence ID" value="THV37161.1"/>
    <property type="molecule type" value="Genomic_DNA"/>
</dbReference>
<evidence type="ECO:0000313" key="3">
    <source>
        <dbReference type="EMBL" id="THV37161.1"/>
    </source>
</evidence>
<dbReference type="AlphaFoldDB" id="A0A4S8Q234"/>
<comment type="caution">
    <text evidence="3">The sequence shown here is derived from an EMBL/GenBank/DDBJ whole genome shotgun (WGS) entry which is preliminary data.</text>
</comment>
<dbReference type="OrthoDB" id="5192616at2"/>
<feature type="region of interest" description="Disordered" evidence="1">
    <location>
        <begin position="151"/>
        <end position="175"/>
    </location>
</feature>
<feature type="transmembrane region" description="Helical" evidence="2">
    <location>
        <begin position="6"/>
        <end position="25"/>
    </location>
</feature>
<dbReference type="RefSeq" id="WP_136536430.1">
    <property type="nucleotide sequence ID" value="NZ_STGY01000070.1"/>
</dbReference>
<keyword evidence="2" id="KW-0472">Membrane</keyword>
<reference evidence="4" key="1">
    <citation type="submission" date="2019-04" db="EMBL/GenBank/DDBJ databases">
        <title>Nocardioides xinjiangensis sp. nov.</title>
        <authorList>
            <person name="Liu S."/>
        </authorList>
    </citation>
    <scope>NUCLEOTIDE SEQUENCE [LARGE SCALE GENOMIC DNA]</scope>
    <source>
        <strain evidence="4">18</strain>
    </source>
</reference>
<proteinExistence type="predicted"/>
<name>A0A4S8Q234_9ACTN</name>
<accession>A0A4S8Q234</accession>
<evidence type="ECO:0000256" key="1">
    <source>
        <dbReference type="SAM" id="MobiDB-lite"/>
    </source>
</evidence>
<organism evidence="3 4">
    <name type="scientific">Glycomyces buryatensis</name>
    <dbReference type="NCBI Taxonomy" id="2570927"/>
    <lineage>
        <taxon>Bacteria</taxon>
        <taxon>Bacillati</taxon>
        <taxon>Actinomycetota</taxon>
        <taxon>Actinomycetes</taxon>
        <taxon>Glycomycetales</taxon>
        <taxon>Glycomycetaceae</taxon>
        <taxon>Glycomyces</taxon>
    </lineage>
</organism>
<gene>
    <name evidence="3" type="ORF">FAB82_20560</name>
</gene>
<keyword evidence="2" id="KW-1133">Transmembrane helix</keyword>
<dbReference type="Pfam" id="PF15956">
    <property type="entry name" value="DUF4760"/>
    <property type="match status" value="1"/>
</dbReference>